<keyword evidence="1" id="KW-1133">Transmembrane helix</keyword>
<reference evidence="3" key="1">
    <citation type="submission" date="2017-11" db="EMBL/GenBank/DDBJ databases">
        <authorList>
            <person name="Zhu W."/>
        </authorList>
    </citation>
    <scope>NUCLEOTIDE SEQUENCE [LARGE SCALE GENOMIC DNA]</scope>
    <source>
        <strain evidence="3">CAU 1183</strain>
    </source>
</reference>
<dbReference type="Pfam" id="PF04531">
    <property type="entry name" value="Phage_holin_1"/>
    <property type="match status" value="1"/>
</dbReference>
<dbReference type="InterPro" id="IPR006485">
    <property type="entry name" value="Phage-like_holin"/>
</dbReference>
<evidence type="ECO:0000313" key="2">
    <source>
        <dbReference type="EMBL" id="RDW20833.1"/>
    </source>
</evidence>
<comment type="caution">
    <text evidence="2">The sequence shown here is derived from an EMBL/GenBank/DDBJ whole genome shotgun (WGS) entry which is preliminary data.</text>
</comment>
<protein>
    <submittedName>
        <fullName evidence="2">Phage holin</fullName>
    </submittedName>
</protein>
<dbReference type="NCBIfam" id="TIGR01598">
    <property type="entry name" value="holin_phiLC3"/>
    <property type="match status" value="1"/>
</dbReference>
<keyword evidence="1" id="KW-0472">Membrane</keyword>
<sequence>MYSLSSLQLNSFREDDFVKINWKVRFKNPVFVVGKFIPFLVFAVQALLGIINVFYPIGYEITDAMANDVLQKLNIIMLALISLSAPIDDTTKGLSDSKKALRYNEPKDDSKYL</sequence>
<organism evidence="2 3">
    <name type="scientific">Oceanobacillus arenosus</name>
    <dbReference type="NCBI Taxonomy" id="1229153"/>
    <lineage>
        <taxon>Bacteria</taxon>
        <taxon>Bacillati</taxon>
        <taxon>Bacillota</taxon>
        <taxon>Bacilli</taxon>
        <taxon>Bacillales</taxon>
        <taxon>Bacillaceae</taxon>
        <taxon>Oceanobacillus</taxon>
    </lineage>
</organism>
<keyword evidence="3" id="KW-1185">Reference proteome</keyword>
<keyword evidence="1" id="KW-0812">Transmembrane</keyword>
<dbReference type="EMBL" id="PIOC01000008">
    <property type="protein sequence ID" value="RDW20833.1"/>
    <property type="molecule type" value="Genomic_DNA"/>
</dbReference>
<proteinExistence type="predicted"/>
<dbReference type="OrthoDB" id="3176072at2"/>
<dbReference type="AlphaFoldDB" id="A0A3D8PXK9"/>
<dbReference type="Proteomes" id="UP000257143">
    <property type="component" value="Unassembled WGS sequence"/>
</dbReference>
<name>A0A3D8PXK9_9BACI</name>
<evidence type="ECO:0000313" key="3">
    <source>
        <dbReference type="Proteomes" id="UP000257143"/>
    </source>
</evidence>
<feature type="transmembrane region" description="Helical" evidence="1">
    <location>
        <begin position="36"/>
        <end position="57"/>
    </location>
</feature>
<gene>
    <name evidence="2" type="ORF">CWR48_04615</name>
</gene>
<accession>A0A3D8PXK9</accession>
<evidence type="ECO:0000256" key="1">
    <source>
        <dbReference type="SAM" id="Phobius"/>
    </source>
</evidence>